<dbReference type="Proteomes" id="UP000186868">
    <property type="component" value="Unassembled WGS sequence"/>
</dbReference>
<dbReference type="EMBL" id="MRCB01000012">
    <property type="protein sequence ID" value="OKH22816.1"/>
    <property type="molecule type" value="Genomic_DNA"/>
</dbReference>
<proteinExistence type="inferred from homology"/>
<dbReference type="GO" id="GO:0003697">
    <property type="term" value="F:single-stranded DNA binding"/>
    <property type="evidence" value="ECO:0007669"/>
    <property type="project" value="InterPro"/>
</dbReference>
<dbReference type="Gene3D" id="3.90.1680.10">
    <property type="entry name" value="SOS response associated peptidase-like"/>
    <property type="match status" value="1"/>
</dbReference>
<dbReference type="AlphaFoldDB" id="A0A1U7HGV3"/>
<dbReference type="SUPFAM" id="SSF143081">
    <property type="entry name" value="BB1717-like"/>
    <property type="match status" value="1"/>
</dbReference>
<dbReference type="InterPro" id="IPR003738">
    <property type="entry name" value="SRAP"/>
</dbReference>
<evidence type="ECO:0000313" key="10">
    <source>
        <dbReference type="EMBL" id="OKH22816.1"/>
    </source>
</evidence>
<evidence type="ECO:0000256" key="7">
    <source>
        <dbReference type="ARBA" id="ARBA00023239"/>
    </source>
</evidence>
<comment type="caution">
    <text evidence="10">The sequence shown here is derived from an EMBL/GenBank/DDBJ whole genome shotgun (WGS) entry which is preliminary data.</text>
</comment>
<protein>
    <recommendedName>
        <fullName evidence="8">Abasic site processing protein</fullName>
        <ecNumber evidence="8">3.4.-.-</ecNumber>
    </recommendedName>
</protein>
<dbReference type="GO" id="GO:0016829">
    <property type="term" value="F:lyase activity"/>
    <property type="evidence" value="ECO:0007669"/>
    <property type="project" value="UniProtKB-KW"/>
</dbReference>
<evidence type="ECO:0000256" key="9">
    <source>
        <dbReference type="SAM" id="MobiDB-lite"/>
    </source>
</evidence>
<keyword evidence="2 8" id="KW-0645">Protease</keyword>
<feature type="region of interest" description="Disordered" evidence="9">
    <location>
        <begin position="199"/>
        <end position="220"/>
    </location>
</feature>
<evidence type="ECO:0000256" key="3">
    <source>
        <dbReference type="ARBA" id="ARBA00022763"/>
    </source>
</evidence>
<keyword evidence="3" id="KW-0227">DNA damage</keyword>
<dbReference type="PANTHER" id="PTHR13604">
    <property type="entry name" value="DC12-RELATED"/>
    <property type="match status" value="1"/>
</dbReference>
<evidence type="ECO:0000256" key="8">
    <source>
        <dbReference type="RuleBase" id="RU364100"/>
    </source>
</evidence>
<accession>A0A1U7HGV3</accession>
<evidence type="ECO:0000256" key="6">
    <source>
        <dbReference type="ARBA" id="ARBA00023125"/>
    </source>
</evidence>
<evidence type="ECO:0000256" key="4">
    <source>
        <dbReference type="ARBA" id="ARBA00022801"/>
    </source>
</evidence>
<keyword evidence="7" id="KW-0456">Lyase</keyword>
<dbReference type="PANTHER" id="PTHR13604:SF0">
    <property type="entry name" value="ABASIC SITE PROCESSING PROTEIN HMCES"/>
    <property type="match status" value="1"/>
</dbReference>
<dbReference type="OrthoDB" id="9782620at2"/>
<dbReference type="GO" id="GO:0106300">
    <property type="term" value="P:protein-DNA covalent cross-linking repair"/>
    <property type="evidence" value="ECO:0007669"/>
    <property type="project" value="InterPro"/>
</dbReference>
<dbReference type="GO" id="GO:0008233">
    <property type="term" value="F:peptidase activity"/>
    <property type="evidence" value="ECO:0007669"/>
    <property type="project" value="UniProtKB-KW"/>
</dbReference>
<dbReference type="STRING" id="1921803.NIES593_11905"/>
<comment type="similarity">
    <text evidence="1 8">Belongs to the SOS response-associated peptidase family.</text>
</comment>
<name>A0A1U7HGV3_9CYAN</name>
<evidence type="ECO:0000256" key="2">
    <source>
        <dbReference type="ARBA" id="ARBA00022670"/>
    </source>
</evidence>
<gene>
    <name evidence="10" type="ORF">NIES593_11905</name>
</gene>
<dbReference type="GO" id="GO:0006508">
    <property type="term" value="P:proteolysis"/>
    <property type="evidence" value="ECO:0007669"/>
    <property type="project" value="UniProtKB-KW"/>
</dbReference>
<dbReference type="RefSeq" id="WP_073599784.1">
    <property type="nucleotide sequence ID" value="NZ_MRCB01000012.1"/>
</dbReference>
<keyword evidence="5" id="KW-0190">Covalent protein-DNA linkage</keyword>
<keyword evidence="11" id="KW-1185">Reference proteome</keyword>
<feature type="compositionally biased region" description="Polar residues" evidence="9">
    <location>
        <begin position="200"/>
        <end position="209"/>
    </location>
</feature>
<sequence>MCGRFSLAQSAETIAQIFQLPEIPNLIPRYNIAPTQQIGTILQKTQRQFQWMRWGLIPSWAKDPDIGNKLINARAETLTEKPSFRKAFKHRRCLIIADGFYEWQKVDNRKQPYYLQMQDGKPFAFAGLWDTWQPPEGEEIVSCTIITTNANSLAEPIHDRMPVILAPDSYERWLDPTSTDPQTLQELLKPYDSKAMKATPVSSAVNNPGNEKPECIAPIA</sequence>
<reference evidence="10 11" key="1">
    <citation type="submission" date="2016-11" db="EMBL/GenBank/DDBJ databases">
        <title>Draft Genome Sequences of Nine Cyanobacterial Strains from Diverse Habitats.</title>
        <authorList>
            <person name="Zhu T."/>
            <person name="Hou S."/>
            <person name="Lu X."/>
            <person name="Hess W.R."/>
        </authorList>
    </citation>
    <scope>NUCLEOTIDE SEQUENCE [LARGE SCALE GENOMIC DNA]</scope>
    <source>
        <strain evidence="10 11">NIES-593</strain>
    </source>
</reference>
<evidence type="ECO:0000256" key="1">
    <source>
        <dbReference type="ARBA" id="ARBA00008136"/>
    </source>
</evidence>
<evidence type="ECO:0000313" key="11">
    <source>
        <dbReference type="Proteomes" id="UP000186868"/>
    </source>
</evidence>
<dbReference type="EC" id="3.4.-.-" evidence="8"/>
<dbReference type="Pfam" id="PF02586">
    <property type="entry name" value="SRAP"/>
    <property type="match status" value="1"/>
</dbReference>
<keyword evidence="6" id="KW-0238">DNA-binding</keyword>
<keyword evidence="4 8" id="KW-0378">Hydrolase</keyword>
<organism evidence="10 11">
    <name type="scientific">Hydrococcus rivularis NIES-593</name>
    <dbReference type="NCBI Taxonomy" id="1921803"/>
    <lineage>
        <taxon>Bacteria</taxon>
        <taxon>Bacillati</taxon>
        <taxon>Cyanobacteriota</taxon>
        <taxon>Cyanophyceae</taxon>
        <taxon>Pleurocapsales</taxon>
        <taxon>Hydrococcaceae</taxon>
        <taxon>Hydrococcus</taxon>
    </lineage>
</organism>
<dbReference type="InterPro" id="IPR036590">
    <property type="entry name" value="SRAP-like"/>
</dbReference>
<evidence type="ECO:0000256" key="5">
    <source>
        <dbReference type="ARBA" id="ARBA00023124"/>
    </source>
</evidence>